<keyword evidence="2" id="KW-1185">Reference proteome</keyword>
<evidence type="ECO:0000313" key="1">
    <source>
        <dbReference type="EMBL" id="KAJ7991160.1"/>
    </source>
</evidence>
<evidence type="ECO:0000313" key="2">
    <source>
        <dbReference type="Proteomes" id="UP001157502"/>
    </source>
</evidence>
<name>A0ACC2FIV3_DALPE</name>
<dbReference type="Proteomes" id="UP001157502">
    <property type="component" value="Chromosome 27"/>
</dbReference>
<protein>
    <submittedName>
        <fullName evidence="1">Uncharacterized protein</fullName>
    </submittedName>
</protein>
<reference evidence="1" key="1">
    <citation type="submission" date="2021-05" db="EMBL/GenBank/DDBJ databases">
        <authorList>
            <person name="Pan Q."/>
            <person name="Jouanno E."/>
            <person name="Zahm M."/>
            <person name="Klopp C."/>
            <person name="Cabau C."/>
            <person name="Louis A."/>
            <person name="Berthelot C."/>
            <person name="Parey E."/>
            <person name="Roest Crollius H."/>
            <person name="Montfort J."/>
            <person name="Robinson-Rechavi M."/>
            <person name="Bouchez O."/>
            <person name="Lampietro C."/>
            <person name="Lopez Roques C."/>
            <person name="Donnadieu C."/>
            <person name="Postlethwait J."/>
            <person name="Bobe J."/>
            <person name="Dillon D."/>
            <person name="Chandos A."/>
            <person name="von Hippel F."/>
            <person name="Guiguen Y."/>
        </authorList>
    </citation>
    <scope>NUCLEOTIDE SEQUENCE</scope>
    <source>
        <strain evidence="1">YG-Jan2019</strain>
    </source>
</reference>
<organism evidence="1 2">
    <name type="scientific">Dallia pectoralis</name>
    <name type="common">Alaska blackfish</name>
    <dbReference type="NCBI Taxonomy" id="75939"/>
    <lineage>
        <taxon>Eukaryota</taxon>
        <taxon>Metazoa</taxon>
        <taxon>Chordata</taxon>
        <taxon>Craniata</taxon>
        <taxon>Vertebrata</taxon>
        <taxon>Euteleostomi</taxon>
        <taxon>Actinopterygii</taxon>
        <taxon>Neopterygii</taxon>
        <taxon>Teleostei</taxon>
        <taxon>Protacanthopterygii</taxon>
        <taxon>Esociformes</taxon>
        <taxon>Umbridae</taxon>
        <taxon>Dallia</taxon>
    </lineage>
</organism>
<comment type="caution">
    <text evidence="1">The sequence shown here is derived from an EMBL/GenBank/DDBJ whole genome shotgun (WGS) entry which is preliminary data.</text>
</comment>
<sequence length="123" mass="13475">MPGDGFDYETHYIISDWAPKPQPSPQLHAHSHRLCTPTRYPRSKQTNKQPTLYIYGARSDMGQVDSALGGPGSSKKSKKWTHKGTGALVFVECHTGSRGKPRLGPGRPLKLWGSCVDCLSGNI</sequence>
<accession>A0ACC2FIV3</accession>
<proteinExistence type="predicted"/>
<gene>
    <name evidence="1" type="ORF">DPEC_G00294370</name>
</gene>
<dbReference type="EMBL" id="CM055754">
    <property type="protein sequence ID" value="KAJ7991160.1"/>
    <property type="molecule type" value="Genomic_DNA"/>
</dbReference>